<evidence type="ECO:0000256" key="4">
    <source>
        <dbReference type="ARBA" id="ARBA00022692"/>
    </source>
</evidence>
<feature type="signal peptide" evidence="12">
    <location>
        <begin position="1"/>
        <end position="22"/>
    </location>
</feature>
<dbReference type="SUPFAM" id="SSF103088">
    <property type="entry name" value="OmpA-like"/>
    <property type="match status" value="2"/>
</dbReference>
<keyword evidence="7" id="KW-0626">Porin</keyword>
<feature type="region of interest" description="Disordered" evidence="11">
    <location>
        <begin position="191"/>
        <end position="230"/>
    </location>
</feature>
<feature type="domain" description="OmpA-like" evidence="13">
    <location>
        <begin position="359"/>
        <end position="477"/>
    </location>
</feature>
<dbReference type="CDD" id="cd07185">
    <property type="entry name" value="OmpA_C-like"/>
    <property type="match status" value="2"/>
</dbReference>
<dbReference type="InterPro" id="IPR011250">
    <property type="entry name" value="OMP/PagP_B-barrel"/>
</dbReference>
<evidence type="ECO:0000256" key="3">
    <source>
        <dbReference type="ARBA" id="ARBA00022452"/>
    </source>
</evidence>
<keyword evidence="9" id="KW-0998">Cell outer membrane</keyword>
<keyword evidence="3" id="KW-1134">Transmembrane beta strand</keyword>
<name>A0A6V8NFI1_9BACT</name>
<dbReference type="PRINTS" id="PR01021">
    <property type="entry name" value="OMPADOMAIN"/>
</dbReference>
<dbReference type="Gene3D" id="3.30.1330.60">
    <property type="entry name" value="OmpA-like domain"/>
    <property type="match status" value="2"/>
</dbReference>
<evidence type="ECO:0000256" key="9">
    <source>
        <dbReference type="ARBA" id="ARBA00023237"/>
    </source>
</evidence>
<keyword evidence="5 12" id="KW-0732">Signal</keyword>
<dbReference type="Proteomes" id="UP000587586">
    <property type="component" value="Unassembled WGS sequence"/>
</dbReference>
<evidence type="ECO:0000256" key="6">
    <source>
        <dbReference type="ARBA" id="ARBA00023065"/>
    </source>
</evidence>
<sequence>MKKIISCMMFLAVLGLSGLAHAGERAGAFSISPYVGGYKFDEEQALRRNRMVYGVRLGYDWTDSFETELVGNYINAEQMPGGHDRSTWSYRLDFLYNFMPQSTMVPYIAAGAGGIQFEYPKNQTGDLSEVTANVGGGVKFFMTDSIALRADARYLWDFSNENWRHEAFNNVEYSLGFTFLFGGARPAAASAAETTPAPAERAPAQPAAEQPATGAGTPPAGEAPLGPVPAAEPTPGHYKYCVTMNIEFDIDRANVRPEYREQVAKVGNFMKKYPTTTAVIEGHTDNVGTYNHNMELSQQRAENVVNYLVDNFGIDRSRLTAKGYGFTRPVADNSTEAGKQKNRRIDAIIDCAFDVQQIQPAERLCMSLVIDFDSGKADVKPQYRDEIAKVADYLKQYPTTTAVIEGHTDNVGSPENNMRLSQQRADNVVRYLVENFGIDRSRLSAKGYGATRRVSYNNTPEGRAQNRRINAVIDCVVR</sequence>
<evidence type="ECO:0000256" key="11">
    <source>
        <dbReference type="SAM" id="MobiDB-lite"/>
    </source>
</evidence>
<dbReference type="PANTHER" id="PTHR30329">
    <property type="entry name" value="STATOR ELEMENT OF FLAGELLAR MOTOR COMPLEX"/>
    <property type="match status" value="1"/>
</dbReference>
<evidence type="ECO:0000313" key="14">
    <source>
        <dbReference type="EMBL" id="GFO70333.1"/>
    </source>
</evidence>
<dbReference type="Gene3D" id="2.40.160.20">
    <property type="match status" value="1"/>
</dbReference>
<dbReference type="InterPro" id="IPR027385">
    <property type="entry name" value="Beta-barrel_OMP"/>
</dbReference>
<reference evidence="15" key="1">
    <citation type="submission" date="2020-06" db="EMBL/GenBank/DDBJ databases">
        <title>Draft genomic sequecing of Geomonas sp. Red745.</title>
        <authorList>
            <person name="Itoh H."/>
            <person name="Xu Z.X."/>
            <person name="Ushijima N."/>
            <person name="Masuda Y."/>
            <person name="Shiratori Y."/>
            <person name="Senoo K."/>
        </authorList>
    </citation>
    <scope>NUCLEOTIDE SEQUENCE [LARGE SCALE GENOMIC DNA]</scope>
    <source>
        <strain evidence="15">Red745</strain>
    </source>
</reference>
<evidence type="ECO:0000256" key="1">
    <source>
        <dbReference type="ARBA" id="ARBA00004571"/>
    </source>
</evidence>
<comment type="caution">
    <text evidence="14">The sequence shown here is derived from an EMBL/GenBank/DDBJ whole genome shotgun (WGS) entry which is preliminary data.</text>
</comment>
<evidence type="ECO:0000256" key="12">
    <source>
        <dbReference type="SAM" id="SignalP"/>
    </source>
</evidence>
<evidence type="ECO:0000256" key="10">
    <source>
        <dbReference type="PROSITE-ProRule" id="PRU00473"/>
    </source>
</evidence>
<evidence type="ECO:0000259" key="13">
    <source>
        <dbReference type="PROSITE" id="PS51123"/>
    </source>
</evidence>
<dbReference type="GO" id="GO:0009279">
    <property type="term" value="C:cell outer membrane"/>
    <property type="evidence" value="ECO:0007669"/>
    <property type="project" value="UniProtKB-SubCell"/>
</dbReference>
<dbReference type="PROSITE" id="PS51123">
    <property type="entry name" value="OMPA_2"/>
    <property type="match status" value="2"/>
</dbReference>
<dbReference type="InterPro" id="IPR006664">
    <property type="entry name" value="OMP_bac"/>
</dbReference>
<accession>A0A6V8NFI1</accession>
<protein>
    <submittedName>
        <fullName evidence="14">Membrane protein</fullName>
    </submittedName>
</protein>
<keyword evidence="2" id="KW-0813">Transport</keyword>
<keyword evidence="4" id="KW-0812">Transmembrane</keyword>
<gene>
    <name evidence="14" type="ORF">GMLC_39120</name>
</gene>
<proteinExistence type="predicted"/>
<evidence type="ECO:0000256" key="5">
    <source>
        <dbReference type="ARBA" id="ARBA00022729"/>
    </source>
</evidence>
<dbReference type="GO" id="GO:0046930">
    <property type="term" value="C:pore complex"/>
    <property type="evidence" value="ECO:0007669"/>
    <property type="project" value="UniProtKB-KW"/>
</dbReference>
<feature type="domain" description="OmpA-like" evidence="13">
    <location>
        <begin position="235"/>
        <end position="353"/>
    </location>
</feature>
<keyword evidence="8 10" id="KW-0472">Membrane</keyword>
<dbReference type="PANTHER" id="PTHR30329:SF21">
    <property type="entry name" value="LIPOPROTEIN YIAD-RELATED"/>
    <property type="match status" value="1"/>
</dbReference>
<dbReference type="InterPro" id="IPR006665">
    <property type="entry name" value="OmpA-like"/>
</dbReference>
<dbReference type="GO" id="GO:0015288">
    <property type="term" value="F:porin activity"/>
    <property type="evidence" value="ECO:0007669"/>
    <property type="project" value="UniProtKB-KW"/>
</dbReference>
<dbReference type="EMBL" id="BLXZ01000009">
    <property type="protein sequence ID" value="GFO70333.1"/>
    <property type="molecule type" value="Genomic_DNA"/>
</dbReference>
<dbReference type="AlphaFoldDB" id="A0A6V8NFI1"/>
<evidence type="ECO:0000256" key="7">
    <source>
        <dbReference type="ARBA" id="ARBA00023114"/>
    </source>
</evidence>
<evidence type="ECO:0000256" key="2">
    <source>
        <dbReference type="ARBA" id="ARBA00022448"/>
    </source>
</evidence>
<evidence type="ECO:0000256" key="8">
    <source>
        <dbReference type="ARBA" id="ARBA00023136"/>
    </source>
</evidence>
<keyword evidence="6" id="KW-0406">Ion transport</keyword>
<dbReference type="RefSeq" id="WP_183362945.1">
    <property type="nucleotide sequence ID" value="NZ_BLXZ01000009.1"/>
</dbReference>
<keyword evidence="15" id="KW-1185">Reference proteome</keyword>
<dbReference type="Pfam" id="PF13505">
    <property type="entry name" value="OMP_b-brl"/>
    <property type="match status" value="1"/>
</dbReference>
<comment type="subcellular location">
    <subcellularLocation>
        <location evidence="1">Cell outer membrane</location>
        <topology evidence="1">Multi-pass membrane protein</topology>
    </subcellularLocation>
</comment>
<evidence type="ECO:0000313" key="15">
    <source>
        <dbReference type="Proteomes" id="UP000587586"/>
    </source>
</evidence>
<dbReference type="InterPro" id="IPR050330">
    <property type="entry name" value="Bact_OuterMem_StrucFunc"/>
</dbReference>
<feature type="chain" id="PRO_5027920673" evidence="12">
    <location>
        <begin position="23"/>
        <end position="478"/>
    </location>
</feature>
<dbReference type="Pfam" id="PF00691">
    <property type="entry name" value="OmpA"/>
    <property type="match status" value="2"/>
</dbReference>
<dbReference type="InterPro" id="IPR036737">
    <property type="entry name" value="OmpA-like_sf"/>
</dbReference>
<organism evidence="14 15">
    <name type="scientific">Geomonas limicola</name>
    <dbReference type="NCBI Taxonomy" id="2740186"/>
    <lineage>
        <taxon>Bacteria</taxon>
        <taxon>Pseudomonadati</taxon>
        <taxon>Thermodesulfobacteriota</taxon>
        <taxon>Desulfuromonadia</taxon>
        <taxon>Geobacterales</taxon>
        <taxon>Geobacteraceae</taxon>
        <taxon>Geomonas</taxon>
    </lineage>
</organism>
<dbReference type="SUPFAM" id="SSF56925">
    <property type="entry name" value="OMPA-like"/>
    <property type="match status" value="1"/>
</dbReference>
<dbReference type="GO" id="GO:0006811">
    <property type="term" value="P:monoatomic ion transport"/>
    <property type="evidence" value="ECO:0007669"/>
    <property type="project" value="UniProtKB-KW"/>
</dbReference>
<feature type="compositionally biased region" description="Low complexity" evidence="11">
    <location>
        <begin position="191"/>
        <end position="224"/>
    </location>
</feature>